<dbReference type="GeneID" id="19942881"/>
<dbReference type="Gene3D" id="2.30.29.30">
    <property type="entry name" value="Pleckstrin-homology domain (PH domain)/Phosphotyrosine-binding domain (PTB)"/>
    <property type="match status" value="1"/>
</dbReference>
<accession>T0R438</accession>
<feature type="region of interest" description="Disordered" evidence="5">
    <location>
        <begin position="717"/>
        <end position="744"/>
    </location>
</feature>
<dbReference type="PANTHER" id="PTHR20930">
    <property type="entry name" value="OVARIAN CARCINOMA ANTIGEN CA125-RELATED"/>
    <property type="match status" value="1"/>
</dbReference>
<feature type="domain" description="PH" evidence="6">
    <location>
        <begin position="123"/>
        <end position="217"/>
    </location>
</feature>
<keyword evidence="1" id="KW-0479">Metal-binding</keyword>
<dbReference type="RefSeq" id="XP_008605949.1">
    <property type="nucleotide sequence ID" value="XM_008607727.1"/>
</dbReference>
<dbReference type="PROSITE" id="PS50135">
    <property type="entry name" value="ZF_ZZ_2"/>
    <property type="match status" value="2"/>
</dbReference>
<evidence type="ECO:0000313" key="9">
    <source>
        <dbReference type="Proteomes" id="UP000030762"/>
    </source>
</evidence>
<dbReference type="Gene3D" id="3.30.60.90">
    <property type="match status" value="3"/>
</dbReference>
<sequence length="822" mass="87879">MAAIGDVTVGFRKGANGQLHMGLELQQGNERELISKAILDQLYAAHRDLQPRVDGLFTALMHMNGAFEKHGYDGWRITSTGEVISDVASDQTVVATFNAKLQDLNGFIVHHKQRARSVSAPPTRDHRGWICKQGSVVKNWKRRFMVLQSCHLHYFETDKLTPTLKPKGSFQVLAIERASDLQHGLVAKGSGNRVFKFYADDAQSCTAWFTAIVSHLRSRPTVTPSASAPNLSSPARSLSASSASSSSSAPTPQPPRRASTAALPAPLSAPTVTPAAPQKETPASAPGPPVAKRLPIATPVSQAAAIKPPVAPTKPSPVKHLVHAPSAPSLAAPKKVDIASVLVALAKQPTGALSMSLKTTEGVTYRVVVATELNAIYAQHPRFKPLVDGLFTAMSRLNERLRSRQYSGWALTSTGTVECSYSPTEAAAFNAALQSVNQYIVRQKHAHLGRAPSTGNIAAPAPSASNNNNNNIDNVARTVAANVPVGLAANLVSVFVSEELGKAIQAVAPVLEAGQAALKEQERQESKRSAPMAAAPPRLAQVHTGIMCDGCKVTPITGPRYQSTKYATIDVCGRCVQSPAVQTTWGPFQEMRQTVVHPNVACDGCGTNPIAGTRFISKKTPNFDCCERCVGRLHTAHGPFDAVARPRVLTTHINITCDGCRLGPIRGARFASTRVANFDLCHMCTRSRRFEASHGPFRRVGNRNEKNERGETVTIEVQTGGPARDMSESNHYDDYDDDEGMYESNDGTFAGDDGSNFAGGDLFAGDSGVNGVDTSGAFGFENAMGYADDSGGASSMFSQLGLDNNSVDVSSWFDVSNFSYDF</sequence>
<dbReference type="InterPro" id="IPR001849">
    <property type="entry name" value="PH_domain"/>
</dbReference>
<keyword evidence="2 4" id="KW-0863">Zinc-finger</keyword>
<dbReference type="GO" id="GO:0008270">
    <property type="term" value="F:zinc ion binding"/>
    <property type="evidence" value="ECO:0007669"/>
    <property type="project" value="UniProtKB-KW"/>
</dbReference>
<dbReference type="VEuPathDB" id="FungiDB:SDRG_02154"/>
<proteinExistence type="predicted"/>
<dbReference type="PANTHER" id="PTHR20930:SF0">
    <property type="entry name" value="PROTEIN ILRUN"/>
    <property type="match status" value="1"/>
</dbReference>
<feature type="region of interest" description="Disordered" evidence="5">
    <location>
        <begin position="220"/>
        <end position="293"/>
    </location>
</feature>
<feature type="compositionally biased region" description="Low complexity" evidence="5">
    <location>
        <begin position="223"/>
        <end position="277"/>
    </location>
</feature>
<dbReference type="SUPFAM" id="SSF50729">
    <property type="entry name" value="PH domain-like"/>
    <property type="match status" value="1"/>
</dbReference>
<dbReference type="EMBL" id="JH767135">
    <property type="protein sequence ID" value="EQC41105.1"/>
    <property type="molecule type" value="Genomic_DNA"/>
</dbReference>
<feature type="domain" description="ZZ-type" evidence="7">
    <location>
        <begin position="597"/>
        <end position="648"/>
    </location>
</feature>
<gene>
    <name evidence="8" type="ORF">SDRG_02154</name>
</gene>
<organism evidence="8 9">
    <name type="scientific">Saprolegnia diclina (strain VS20)</name>
    <dbReference type="NCBI Taxonomy" id="1156394"/>
    <lineage>
        <taxon>Eukaryota</taxon>
        <taxon>Sar</taxon>
        <taxon>Stramenopiles</taxon>
        <taxon>Oomycota</taxon>
        <taxon>Saprolegniomycetes</taxon>
        <taxon>Saprolegniales</taxon>
        <taxon>Saprolegniaceae</taxon>
        <taxon>Saprolegnia</taxon>
    </lineage>
</organism>
<dbReference type="Proteomes" id="UP000030762">
    <property type="component" value="Unassembled WGS sequence"/>
</dbReference>
<keyword evidence="9" id="KW-1185">Reference proteome</keyword>
<dbReference type="SMART" id="SM00233">
    <property type="entry name" value="PH"/>
    <property type="match status" value="1"/>
</dbReference>
<evidence type="ECO:0000256" key="1">
    <source>
        <dbReference type="ARBA" id="ARBA00022723"/>
    </source>
</evidence>
<evidence type="ECO:0000256" key="5">
    <source>
        <dbReference type="SAM" id="MobiDB-lite"/>
    </source>
</evidence>
<evidence type="ECO:0000259" key="6">
    <source>
        <dbReference type="PROSITE" id="PS50003"/>
    </source>
</evidence>
<evidence type="ECO:0000256" key="3">
    <source>
        <dbReference type="ARBA" id="ARBA00022833"/>
    </source>
</evidence>
<dbReference type="Pfam" id="PF00569">
    <property type="entry name" value="ZZ"/>
    <property type="match status" value="3"/>
</dbReference>
<dbReference type="PROSITE" id="PS50003">
    <property type="entry name" value="PH_DOMAIN"/>
    <property type="match status" value="1"/>
</dbReference>
<dbReference type="SMART" id="SM00291">
    <property type="entry name" value="ZnF_ZZ"/>
    <property type="match status" value="3"/>
</dbReference>
<reference evidence="8 9" key="1">
    <citation type="submission" date="2012-04" db="EMBL/GenBank/DDBJ databases">
        <title>The Genome Sequence of Saprolegnia declina VS20.</title>
        <authorList>
            <consortium name="The Broad Institute Genome Sequencing Platform"/>
            <person name="Russ C."/>
            <person name="Nusbaum C."/>
            <person name="Tyler B."/>
            <person name="van West P."/>
            <person name="Dieguez-Uribeondo J."/>
            <person name="de Bruijn I."/>
            <person name="Tripathy S."/>
            <person name="Jiang R."/>
            <person name="Young S.K."/>
            <person name="Zeng Q."/>
            <person name="Gargeya S."/>
            <person name="Fitzgerald M."/>
            <person name="Haas B."/>
            <person name="Abouelleil A."/>
            <person name="Alvarado L."/>
            <person name="Arachchi H.M."/>
            <person name="Berlin A."/>
            <person name="Chapman S.B."/>
            <person name="Goldberg J."/>
            <person name="Griggs A."/>
            <person name="Gujja S."/>
            <person name="Hansen M."/>
            <person name="Howarth C."/>
            <person name="Imamovic A."/>
            <person name="Larimer J."/>
            <person name="McCowen C."/>
            <person name="Montmayeur A."/>
            <person name="Murphy C."/>
            <person name="Neiman D."/>
            <person name="Pearson M."/>
            <person name="Priest M."/>
            <person name="Roberts A."/>
            <person name="Saif S."/>
            <person name="Shea T."/>
            <person name="Sisk P."/>
            <person name="Sykes S."/>
            <person name="Wortman J."/>
            <person name="Nusbaum C."/>
            <person name="Birren B."/>
        </authorList>
    </citation>
    <scope>NUCLEOTIDE SEQUENCE [LARGE SCALE GENOMIC DNA]</scope>
    <source>
        <strain evidence="8 9">VS20</strain>
    </source>
</reference>
<evidence type="ECO:0008006" key="10">
    <source>
        <dbReference type="Google" id="ProtNLM"/>
    </source>
</evidence>
<dbReference type="InParanoid" id="T0R438"/>
<dbReference type="InterPro" id="IPR043145">
    <property type="entry name" value="Znf_ZZ_sf"/>
</dbReference>
<name>T0R438_SAPDV</name>
<dbReference type="SUPFAM" id="SSF57850">
    <property type="entry name" value="RING/U-box"/>
    <property type="match status" value="3"/>
</dbReference>
<evidence type="ECO:0000256" key="4">
    <source>
        <dbReference type="PROSITE-ProRule" id="PRU00228"/>
    </source>
</evidence>
<feature type="domain" description="ZZ-type" evidence="7">
    <location>
        <begin position="543"/>
        <end position="596"/>
    </location>
</feature>
<protein>
    <recommendedName>
        <fullName evidence="10">PH domain-containing protein</fullName>
    </recommendedName>
</protein>
<dbReference type="InterPro" id="IPR011993">
    <property type="entry name" value="PH-like_dom_sf"/>
</dbReference>
<dbReference type="Pfam" id="PF00169">
    <property type="entry name" value="PH"/>
    <property type="match status" value="1"/>
</dbReference>
<keyword evidence="3" id="KW-0862">Zinc</keyword>
<dbReference type="AlphaFoldDB" id="T0R438"/>
<dbReference type="STRING" id="1156394.T0R438"/>
<evidence type="ECO:0000259" key="7">
    <source>
        <dbReference type="PROSITE" id="PS50135"/>
    </source>
</evidence>
<evidence type="ECO:0000313" key="8">
    <source>
        <dbReference type="EMBL" id="EQC41105.1"/>
    </source>
</evidence>
<dbReference type="InterPro" id="IPR000433">
    <property type="entry name" value="Znf_ZZ"/>
</dbReference>
<dbReference type="OMA" id="HRGWICK"/>
<dbReference type="OrthoDB" id="661148at2759"/>
<dbReference type="eggNOG" id="ENOG502S5U0">
    <property type="taxonomic scope" value="Eukaryota"/>
</dbReference>
<evidence type="ECO:0000256" key="2">
    <source>
        <dbReference type="ARBA" id="ARBA00022771"/>
    </source>
</evidence>